<accession>A0A8J2HFV8</accession>
<dbReference type="Pfam" id="PF00498">
    <property type="entry name" value="FHA"/>
    <property type="match status" value="1"/>
</dbReference>
<dbReference type="PANTHER" id="PTHR10887">
    <property type="entry name" value="DNA2/NAM7 HELICASE FAMILY"/>
    <property type="match status" value="1"/>
</dbReference>
<dbReference type="Pfam" id="PF13086">
    <property type="entry name" value="AAA_11"/>
    <property type="match status" value="1"/>
</dbReference>
<dbReference type="Gene3D" id="3.40.50.300">
    <property type="entry name" value="P-loop containing nucleotide triphosphate hydrolases"/>
    <property type="match status" value="1"/>
</dbReference>
<dbReference type="PROSITE" id="PS50006">
    <property type="entry name" value="FHA_DOMAIN"/>
    <property type="match status" value="1"/>
</dbReference>
<dbReference type="Proteomes" id="UP000786811">
    <property type="component" value="Unassembled WGS sequence"/>
</dbReference>
<evidence type="ECO:0000313" key="4">
    <source>
        <dbReference type="Proteomes" id="UP000786811"/>
    </source>
</evidence>
<feature type="compositionally biased region" description="Low complexity" evidence="1">
    <location>
        <begin position="193"/>
        <end position="204"/>
    </location>
</feature>
<dbReference type="InterPro" id="IPR045055">
    <property type="entry name" value="DNA2/NAM7-like"/>
</dbReference>
<dbReference type="EMBL" id="CAJNRD030001120">
    <property type="protein sequence ID" value="CAG5093759.1"/>
    <property type="molecule type" value="Genomic_DNA"/>
</dbReference>
<dbReference type="AlphaFoldDB" id="A0A8J2HFV8"/>
<dbReference type="SMART" id="SM00240">
    <property type="entry name" value="FHA"/>
    <property type="match status" value="1"/>
</dbReference>
<gene>
    <name evidence="3" type="ORF">HICCMSTLAB_LOCUS7085</name>
</gene>
<feature type="region of interest" description="Disordered" evidence="1">
    <location>
        <begin position="119"/>
        <end position="226"/>
    </location>
</feature>
<dbReference type="InterPro" id="IPR000253">
    <property type="entry name" value="FHA_dom"/>
</dbReference>
<evidence type="ECO:0000256" key="1">
    <source>
        <dbReference type="SAM" id="MobiDB-lite"/>
    </source>
</evidence>
<dbReference type="CDD" id="cd00060">
    <property type="entry name" value="FHA"/>
    <property type="match status" value="1"/>
</dbReference>
<dbReference type="SUPFAM" id="SSF49879">
    <property type="entry name" value="SMAD/FHA domain"/>
    <property type="match status" value="1"/>
</dbReference>
<feature type="compositionally biased region" description="Basic and acidic residues" evidence="1">
    <location>
        <begin position="176"/>
        <end position="189"/>
    </location>
</feature>
<protein>
    <recommendedName>
        <fullName evidence="2">FHA domain-containing protein</fullName>
    </recommendedName>
</protein>
<keyword evidence="4" id="KW-1185">Reference proteome</keyword>
<feature type="compositionally biased region" description="Basic and acidic residues" evidence="1">
    <location>
        <begin position="205"/>
        <end position="226"/>
    </location>
</feature>
<proteinExistence type="predicted"/>
<dbReference type="OrthoDB" id="206452at2759"/>
<dbReference type="PANTHER" id="PTHR10887:SF495">
    <property type="entry name" value="HELICASE SENATAXIN ISOFORM X1-RELATED"/>
    <property type="match status" value="1"/>
</dbReference>
<organism evidence="3 4">
    <name type="scientific">Cotesia congregata</name>
    <name type="common">Parasitoid wasp</name>
    <name type="synonym">Apanteles congregatus</name>
    <dbReference type="NCBI Taxonomy" id="51543"/>
    <lineage>
        <taxon>Eukaryota</taxon>
        <taxon>Metazoa</taxon>
        <taxon>Ecdysozoa</taxon>
        <taxon>Arthropoda</taxon>
        <taxon>Hexapoda</taxon>
        <taxon>Insecta</taxon>
        <taxon>Pterygota</taxon>
        <taxon>Neoptera</taxon>
        <taxon>Endopterygota</taxon>
        <taxon>Hymenoptera</taxon>
        <taxon>Apocrita</taxon>
        <taxon>Ichneumonoidea</taxon>
        <taxon>Braconidae</taxon>
        <taxon>Microgastrinae</taxon>
        <taxon>Cotesia</taxon>
    </lineage>
</organism>
<evidence type="ECO:0000259" key="2">
    <source>
        <dbReference type="PROSITE" id="PS50006"/>
    </source>
</evidence>
<dbReference type="InterPro" id="IPR041677">
    <property type="entry name" value="DNA2/NAM7_AAA_11"/>
</dbReference>
<comment type="caution">
    <text evidence="3">The sequence shown here is derived from an EMBL/GenBank/DDBJ whole genome shotgun (WGS) entry which is preliminary data.</text>
</comment>
<dbReference type="InterPro" id="IPR027417">
    <property type="entry name" value="P-loop_NTPase"/>
</dbReference>
<dbReference type="Gene3D" id="2.60.200.20">
    <property type="match status" value="1"/>
</dbReference>
<feature type="domain" description="FHA" evidence="2">
    <location>
        <begin position="27"/>
        <end position="76"/>
    </location>
</feature>
<dbReference type="GO" id="GO:0004386">
    <property type="term" value="F:helicase activity"/>
    <property type="evidence" value="ECO:0007669"/>
    <property type="project" value="InterPro"/>
</dbReference>
<evidence type="ECO:0000313" key="3">
    <source>
        <dbReference type="EMBL" id="CAG5093759.1"/>
    </source>
</evidence>
<reference evidence="3" key="1">
    <citation type="submission" date="2021-04" db="EMBL/GenBank/DDBJ databases">
        <authorList>
            <person name="Chebbi M.A.C M."/>
        </authorList>
    </citation>
    <scope>NUCLEOTIDE SEQUENCE</scope>
</reference>
<feature type="non-terminal residue" evidence="3">
    <location>
        <position position="1"/>
    </location>
</feature>
<dbReference type="InterPro" id="IPR008984">
    <property type="entry name" value="SMAD_FHA_dom_sf"/>
</dbReference>
<sequence length="806" mass="92720">MNSYFLLEPLTSSQQTHPICLSHNKNYMCGQNPFNDVVIPNSMVSSKHCIFFITESGVKILDLKSNGGTYVNGEKIPPVTFKSLVTDDIIGFATDKTKNIDPQKFLVYRLLKMVLSRDSKENNGIKKSSKRKIDTDTSADEISDDDNHVSNNSSRRPSSYLKDNVAFHSSTPKLDNINEMKKNKKRKEDDNELNNTENKNNNQNKDSKTNAREKNDPSRNVKTYDKINIDKYDTEKANSDSVKIKGDKYKEEISTQEIQNKMDEREKIFFYELFKYSLAKMKESNKHHSNEFATEEISQQYSYDNYDQYDSIMTKLILQKAKSEISKNVNHENKNVDYFDVNLKPKSNKSYRIKPYNAPLTEYEIEMFLTEEEFEKKEYPCEYSFVILKHAMLPNNHDGNKYPVYNTIFAYTKKCLKTLLTPPPHHREYSTNTNTKQHALITYTIVTKQPFQPALHQNERLNLHSILLQNVCYLGNLVRMLRSIQFLQTSPLKNSVIKPKFDDKVFILPKISDKSHQLITGLRENDSIKRIILRIAAGLCGSDPKIFFLRVSSQIKLNIIGNIVTEVLYGTNKKKSQRILVCSPTNKLTDEVTNKLLDLNKELKHKHRMEIVRLGTTRVNHLETDVRLNKLLQNQSSYQDLLFSDAEKEKISILVEIKKYNCIKEQLYSNQQMSDDTPRGSHSKPKNLISRVSTLDEGTNNNLFNIKKKVLCEANVITSVSSSFFNKQMEMAFGIGKPDNIDVCIIEERFYGNGELETLLSLMLGVTKFVIIGNSYEPDDYVAKAQKNGNQTLFSRISGLFAGDSP</sequence>
<name>A0A8J2HFV8_COTCN</name>